<proteinExistence type="predicted"/>
<keyword evidence="2" id="KW-0812">Transmembrane</keyword>
<dbReference type="SUPFAM" id="SSF52058">
    <property type="entry name" value="L domain-like"/>
    <property type="match status" value="1"/>
</dbReference>
<feature type="transmembrane region" description="Helical" evidence="2">
    <location>
        <begin position="172"/>
        <end position="195"/>
    </location>
</feature>
<feature type="region of interest" description="Disordered" evidence="1">
    <location>
        <begin position="129"/>
        <end position="162"/>
    </location>
</feature>
<feature type="transmembrane region" description="Helical" evidence="2">
    <location>
        <begin position="478"/>
        <end position="501"/>
    </location>
</feature>
<evidence type="ECO:0000313" key="3">
    <source>
        <dbReference type="EMBL" id="KAL3518181.1"/>
    </source>
</evidence>
<name>A0ABD2ZFD9_9GENT</name>
<sequence length="628" mass="67536">MNWRNSCGDDAFVMAGLAAFVSDIGSSTAVRSFTSIPNHRERLAAFAAAVPCRVPAAVPSRVPDHLAATTTFAASRTYPGIVSAIGPSFRQYLDLNRCSLSDDGCDELSTFTHLKVLNLDQDLLTNVDNNATHSSKRSPSSPPRGSPPPPFPHLRVRGSPPPPSKDTCHGCLVGFAIVVAAGVAAGAIIAGVYFASRELSALLRSLKECADAWVRMGCPLVKKVYIGPHFSIRSFTGIPNHRERLAAFAAAVPRRVPAAVPGRVPDHLAATTTFAASRTYPGIVSAIGPSFRCSVDVCLGDYLGVKDSWMSSLQGSSLLSIHLSDIADLGLAQPKNCSNLISLTVCSNLISLRGMQCNCIIFGSNFNSCFAAVWQYLDLNRCSLSDDVCDELSTFTHLKVLNLGLYDITDTYLLHLKGLTRSVIEDQDLLTNVDNDATHSSKRSPSLPPRGSPPPPFPHLRVRGSPPPPSNDTCHGCLVGFAIVVAAGVAAGAIIAGVYFASRELSALLRSLKECDDAWGAFGDKQEDRISLLSDDLLSEIILRLDVIEAVRTRILSTCLNSFSSTMVKRSRPHKLRFTKVVRGPVGNEPRAAKSSAAARHHAHLKHIEFEGFRGTRNDIELASYMLI</sequence>
<dbReference type="EMBL" id="JBJUIK010000009">
    <property type="protein sequence ID" value="KAL3518181.1"/>
    <property type="molecule type" value="Genomic_DNA"/>
</dbReference>
<dbReference type="Proteomes" id="UP001630127">
    <property type="component" value="Unassembled WGS sequence"/>
</dbReference>
<evidence type="ECO:0000313" key="4">
    <source>
        <dbReference type="Proteomes" id="UP001630127"/>
    </source>
</evidence>
<dbReference type="AlphaFoldDB" id="A0ABD2ZFD9"/>
<evidence type="ECO:0000256" key="2">
    <source>
        <dbReference type="SAM" id="Phobius"/>
    </source>
</evidence>
<comment type="caution">
    <text evidence="3">The sequence shown here is derived from an EMBL/GenBank/DDBJ whole genome shotgun (WGS) entry which is preliminary data.</text>
</comment>
<keyword evidence="4" id="KW-1185">Reference proteome</keyword>
<feature type="compositionally biased region" description="Pro residues" evidence="1">
    <location>
        <begin position="140"/>
        <end position="152"/>
    </location>
</feature>
<organism evidence="3 4">
    <name type="scientific">Cinchona calisaya</name>
    <dbReference type="NCBI Taxonomy" id="153742"/>
    <lineage>
        <taxon>Eukaryota</taxon>
        <taxon>Viridiplantae</taxon>
        <taxon>Streptophyta</taxon>
        <taxon>Embryophyta</taxon>
        <taxon>Tracheophyta</taxon>
        <taxon>Spermatophyta</taxon>
        <taxon>Magnoliopsida</taxon>
        <taxon>eudicotyledons</taxon>
        <taxon>Gunneridae</taxon>
        <taxon>Pentapetalae</taxon>
        <taxon>asterids</taxon>
        <taxon>lamiids</taxon>
        <taxon>Gentianales</taxon>
        <taxon>Rubiaceae</taxon>
        <taxon>Cinchonoideae</taxon>
        <taxon>Cinchoneae</taxon>
        <taxon>Cinchona</taxon>
    </lineage>
</organism>
<keyword evidence="2" id="KW-1133">Transmembrane helix</keyword>
<gene>
    <name evidence="3" type="ORF">ACH5RR_020770</name>
</gene>
<feature type="compositionally biased region" description="Pro residues" evidence="1">
    <location>
        <begin position="446"/>
        <end position="458"/>
    </location>
</feature>
<reference evidence="3 4" key="1">
    <citation type="submission" date="2024-11" db="EMBL/GenBank/DDBJ databases">
        <title>A near-complete genome assembly of Cinchona calisaya.</title>
        <authorList>
            <person name="Lian D.C."/>
            <person name="Zhao X.W."/>
            <person name="Wei L."/>
        </authorList>
    </citation>
    <scope>NUCLEOTIDE SEQUENCE [LARGE SCALE GENOMIC DNA]</scope>
    <source>
        <tissue evidence="3">Nenye</tissue>
    </source>
</reference>
<evidence type="ECO:0000256" key="1">
    <source>
        <dbReference type="SAM" id="MobiDB-lite"/>
    </source>
</evidence>
<protein>
    <submittedName>
        <fullName evidence="3">Uncharacterized protein</fullName>
    </submittedName>
</protein>
<feature type="region of interest" description="Disordered" evidence="1">
    <location>
        <begin position="435"/>
        <end position="468"/>
    </location>
</feature>
<keyword evidence="2" id="KW-0472">Membrane</keyword>
<accession>A0ABD2ZFD9</accession>